<protein>
    <submittedName>
        <fullName evidence="1">WXG100 family type VII secretion target</fullName>
    </submittedName>
</protein>
<name>A0A543CHD5_9ACTN</name>
<organism evidence="1 2">
    <name type="scientific">Actinoallomurus bryophytorum</name>
    <dbReference type="NCBI Taxonomy" id="1490222"/>
    <lineage>
        <taxon>Bacteria</taxon>
        <taxon>Bacillati</taxon>
        <taxon>Actinomycetota</taxon>
        <taxon>Actinomycetes</taxon>
        <taxon>Streptosporangiales</taxon>
        <taxon>Thermomonosporaceae</taxon>
        <taxon>Actinoallomurus</taxon>
    </lineage>
</organism>
<dbReference type="EMBL" id="VFOZ01000001">
    <property type="protein sequence ID" value="TQL96337.1"/>
    <property type="molecule type" value="Genomic_DNA"/>
</dbReference>
<dbReference type="AlphaFoldDB" id="A0A543CHD5"/>
<dbReference type="SUPFAM" id="SSF140453">
    <property type="entry name" value="EsxAB dimer-like"/>
    <property type="match status" value="1"/>
</dbReference>
<evidence type="ECO:0000313" key="2">
    <source>
        <dbReference type="Proteomes" id="UP000316096"/>
    </source>
</evidence>
<comment type="caution">
    <text evidence="1">The sequence shown here is derived from an EMBL/GenBank/DDBJ whole genome shotgun (WGS) entry which is preliminary data.</text>
</comment>
<dbReference type="Gene3D" id="1.10.287.1060">
    <property type="entry name" value="ESAT-6-like"/>
    <property type="match status" value="1"/>
</dbReference>
<reference evidence="1 2" key="1">
    <citation type="submission" date="2019-06" db="EMBL/GenBank/DDBJ databases">
        <title>Sequencing the genomes of 1000 actinobacteria strains.</title>
        <authorList>
            <person name="Klenk H.-P."/>
        </authorList>
    </citation>
    <scope>NUCLEOTIDE SEQUENCE [LARGE SCALE GENOMIC DNA]</scope>
    <source>
        <strain evidence="1 2">DSM 102200</strain>
    </source>
</reference>
<accession>A0A543CHD5</accession>
<proteinExistence type="predicted"/>
<dbReference type="RefSeq" id="WP_185792112.1">
    <property type="nucleotide sequence ID" value="NZ_VFOZ01000001.1"/>
</dbReference>
<dbReference type="Proteomes" id="UP000316096">
    <property type="component" value="Unassembled WGS sequence"/>
</dbReference>
<dbReference type="Pfam" id="PF06013">
    <property type="entry name" value="WXG100"/>
    <property type="match status" value="1"/>
</dbReference>
<evidence type="ECO:0000313" key="1">
    <source>
        <dbReference type="EMBL" id="TQL96337.1"/>
    </source>
</evidence>
<keyword evidence="2" id="KW-1185">Reference proteome</keyword>
<dbReference type="InterPro" id="IPR036689">
    <property type="entry name" value="ESAT-6-like_sf"/>
</dbReference>
<gene>
    <name evidence="1" type="ORF">FB559_1863</name>
</gene>
<dbReference type="InterPro" id="IPR010310">
    <property type="entry name" value="T7SS_ESAT-6-like"/>
</dbReference>
<sequence length="119" mass="13544">MSTPSYIPESKIDGNTSQVSAIDPALAHKAVGRLDQSYNRIHQIKKTLEEQYLGLRKSWKSSSALAFDVKFAEFDEDILHVLHALETLRDKLKQGTLHYEKAIQETHETANRLQGLLNR</sequence>